<gene>
    <name evidence="5" type="ORF">INT44_004545</name>
</gene>
<dbReference type="InterPro" id="IPR036940">
    <property type="entry name" value="PI3/4_kinase_cat_sf"/>
</dbReference>
<dbReference type="Gene3D" id="1.10.1070.11">
    <property type="entry name" value="Phosphatidylinositol 3-/4-kinase, catalytic domain"/>
    <property type="match status" value="1"/>
</dbReference>
<dbReference type="PROSITE" id="PS00916">
    <property type="entry name" value="PI3_4_KINASE_2"/>
    <property type="match status" value="1"/>
</dbReference>
<evidence type="ECO:0000256" key="2">
    <source>
        <dbReference type="ARBA" id="ARBA00022777"/>
    </source>
</evidence>
<dbReference type="InterPro" id="IPR014009">
    <property type="entry name" value="PIK_FAT"/>
</dbReference>
<dbReference type="GO" id="GO:0005634">
    <property type="term" value="C:nucleus"/>
    <property type="evidence" value="ECO:0007669"/>
    <property type="project" value="TreeGrafter"/>
</dbReference>
<evidence type="ECO:0000259" key="4">
    <source>
        <dbReference type="PROSITE" id="PS51189"/>
    </source>
</evidence>
<dbReference type="SMART" id="SM01345">
    <property type="entry name" value="Rapamycin_bind"/>
    <property type="match status" value="1"/>
</dbReference>
<dbReference type="PANTHER" id="PTHR11139">
    <property type="entry name" value="ATAXIA TELANGIECTASIA MUTATED ATM -RELATED"/>
    <property type="match status" value="1"/>
</dbReference>
<dbReference type="InterPro" id="IPR050517">
    <property type="entry name" value="DDR_Repair_Kinase"/>
</dbReference>
<dbReference type="GO" id="GO:0000184">
    <property type="term" value="P:nuclear-transcribed mRNA catabolic process, nonsense-mediated decay"/>
    <property type="evidence" value="ECO:0007669"/>
    <property type="project" value="InterPro"/>
</dbReference>
<dbReference type="PROSITE" id="PS51189">
    <property type="entry name" value="FAT"/>
    <property type="match status" value="1"/>
</dbReference>
<dbReference type="OrthoDB" id="381190at2759"/>
<dbReference type="Pfam" id="PF00454">
    <property type="entry name" value="PI3_PI4_kinase"/>
    <property type="match status" value="1"/>
</dbReference>
<feature type="domain" description="FAT" evidence="4">
    <location>
        <begin position="1"/>
        <end position="90"/>
    </location>
</feature>
<evidence type="ECO:0000259" key="3">
    <source>
        <dbReference type="PROSITE" id="PS50290"/>
    </source>
</evidence>
<dbReference type="InterPro" id="IPR011009">
    <property type="entry name" value="Kinase-like_dom_sf"/>
</dbReference>
<keyword evidence="6" id="KW-1185">Reference proteome</keyword>
<dbReference type="AlphaFoldDB" id="A0A8H7QCZ3"/>
<dbReference type="InterPro" id="IPR000403">
    <property type="entry name" value="PI3/4_kinase_cat_dom"/>
</dbReference>
<accession>A0A8H7QCZ3</accession>
<sequence>ETNSAPSMNITCTLRLMRLLIKYGTCLQSQFNALIATDSIKSWKLIIPQLFSRLNQPASYARDIIWEILAKIARESPKNVIYEIVVGCNSPKTSAESKLLLERMAAQLSAKDAQMLLNIKKMIEEMEKITVLWEEKWINKIAMLQFDATERLQRFEKELSRMKSTSSSDVEQGSKALSDVYDAILLPVVVSIRDLIKETIDNGSHTPHEDWFQNSFGGRIRQAFTALEKPTNWKNYRQGWDCFQKLHRELMKETAKLRILKLSQLSPYLAQIKGTDIPIPGIQDPNDECTIDSFVEEIITLPTKTRPKKVNLKGSDNKIYPFLFKGLEDLHLDERVMQLLSTVNNLVEGDMNGCEAGMKARVFAVIPISDHSGMIQWVQDATPLFALYKRWQQRENAAMIMTAAEKQVPEKHSNVITRPTEMFMEKISSALKREGLPVTASRRKWPKEVLKNVFLELESETPNDLLSKEVWCNSTTAQDWWRRACSLARSMAVMSVIGYIIGLGDRHLDNTMVDFGSGEVVHIDFNVCFEKGKRLRVPELVPFRLTQNMVHALGLTGPDGIFKIAAEQVLSVLQRHKEVLVTLLDAFVYDPLFDWSTEVEENQKKQMMDLQANFGLLSNRLGKGS</sequence>
<dbReference type="Proteomes" id="UP000612746">
    <property type="component" value="Unassembled WGS sequence"/>
</dbReference>
<dbReference type="SMART" id="SM00146">
    <property type="entry name" value="PI3Kc"/>
    <property type="match status" value="1"/>
</dbReference>
<protein>
    <submittedName>
        <fullName evidence="5">Uncharacterized protein</fullName>
    </submittedName>
</protein>
<comment type="caution">
    <text evidence="5">The sequence shown here is derived from an EMBL/GenBank/DDBJ whole genome shotgun (WGS) entry which is preliminary data.</text>
</comment>
<dbReference type="GO" id="GO:0004674">
    <property type="term" value="F:protein serine/threonine kinase activity"/>
    <property type="evidence" value="ECO:0007669"/>
    <property type="project" value="InterPro"/>
</dbReference>
<feature type="non-terminal residue" evidence="5">
    <location>
        <position position="1"/>
    </location>
</feature>
<keyword evidence="2" id="KW-0418">Kinase</keyword>
<dbReference type="InterPro" id="IPR039414">
    <property type="entry name" value="SMG1_PIKKc"/>
</dbReference>
<dbReference type="CDD" id="cd05170">
    <property type="entry name" value="PIKKc_SMG1"/>
    <property type="match status" value="1"/>
</dbReference>
<reference evidence="5" key="1">
    <citation type="submission" date="2020-12" db="EMBL/GenBank/DDBJ databases">
        <title>Metabolic potential, ecology and presence of endohyphal bacteria is reflected in genomic diversity of Mucoromycotina.</title>
        <authorList>
            <person name="Muszewska A."/>
            <person name="Okrasinska A."/>
            <person name="Steczkiewicz K."/>
            <person name="Drgas O."/>
            <person name="Orlowska M."/>
            <person name="Perlinska-Lenart U."/>
            <person name="Aleksandrzak-Piekarczyk T."/>
            <person name="Szatraj K."/>
            <person name="Zielenkiewicz U."/>
            <person name="Pilsyk S."/>
            <person name="Malc E."/>
            <person name="Mieczkowski P."/>
            <person name="Kruszewska J.S."/>
            <person name="Biernat P."/>
            <person name="Pawlowska J."/>
        </authorList>
    </citation>
    <scope>NUCLEOTIDE SEQUENCE</scope>
    <source>
        <strain evidence="5">WA0000051536</strain>
    </source>
</reference>
<organism evidence="5 6">
    <name type="scientific">Umbelopsis vinacea</name>
    <dbReference type="NCBI Taxonomy" id="44442"/>
    <lineage>
        <taxon>Eukaryota</taxon>
        <taxon>Fungi</taxon>
        <taxon>Fungi incertae sedis</taxon>
        <taxon>Mucoromycota</taxon>
        <taxon>Mucoromycotina</taxon>
        <taxon>Umbelopsidomycetes</taxon>
        <taxon>Umbelopsidales</taxon>
        <taxon>Umbelopsidaceae</taxon>
        <taxon>Umbelopsis</taxon>
    </lineage>
</organism>
<dbReference type="Gene3D" id="3.30.1010.10">
    <property type="entry name" value="Phosphatidylinositol 3-kinase Catalytic Subunit, Chain A, domain 4"/>
    <property type="match status" value="1"/>
</dbReference>
<proteinExistence type="predicted"/>
<feature type="domain" description="PI3K/PI4K catalytic" evidence="3">
    <location>
        <begin position="294"/>
        <end position="625"/>
    </location>
</feature>
<name>A0A8H7QCZ3_9FUNG</name>
<dbReference type="EMBL" id="JAEPRA010000001">
    <property type="protein sequence ID" value="KAG2189403.1"/>
    <property type="molecule type" value="Genomic_DNA"/>
</dbReference>
<dbReference type="SUPFAM" id="SSF56112">
    <property type="entry name" value="Protein kinase-like (PK-like)"/>
    <property type="match status" value="1"/>
</dbReference>
<evidence type="ECO:0000313" key="6">
    <source>
        <dbReference type="Proteomes" id="UP000612746"/>
    </source>
</evidence>
<dbReference type="PROSITE" id="PS50290">
    <property type="entry name" value="PI3_4_KINASE_3"/>
    <property type="match status" value="1"/>
</dbReference>
<evidence type="ECO:0000313" key="5">
    <source>
        <dbReference type="EMBL" id="KAG2189403.1"/>
    </source>
</evidence>
<dbReference type="InterPro" id="IPR018936">
    <property type="entry name" value="PI3/4_kinase_CS"/>
</dbReference>
<keyword evidence="1" id="KW-0808">Transferase</keyword>
<evidence type="ECO:0000256" key="1">
    <source>
        <dbReference type="ARBA" id="ARBA00022679"/>
    </source>
</evidence>